<evidence type="ECO:0000313" key="4">
    <source>
        <dbReference type="EMBL" id="CCH89297.1"/>
    </source>
</evidence>
<protein>
    <submittedName>
        <fullName evidence="4">UspA protein</fullName>
    </submittedName>
</protein>
<dbReference type="OrthoDB" id="6174426at2"/>
<dbReference type="InterPro" id="IPR006016">
    <property type="entry name" value="UspA"/>
</dbReference>
<dbReference type="EMBL" id="FO203431">
    <property type="protein sequence ID" value="CCH89297.1"/>
    <property type="molecule type" value="Genomic_DNA"/>
</dbReference>
<keyword evidence="5" id="KW-1185">Reference proteome</keyword>
<dbReference type="AlphaFoldDB" id="I4F0Y4"/>
<dbReference type="OMA" id="HALNICS"/>
<accession>I4F0Y4</accession>
<comment type="similarity">
    <text evidence="1">Belongs to the universal stress protein A family.</text>
</comment>
<dbReference type="HOGENOM" id="CLU_049301_9_5_11"/>
<dbReference type="Proteomes" id="UP000006461">
    <property type="component" value="Chromosome"/>
</dbReference>
<evidence type="ECO:0000259" key="3">
    <source>
        <dbReference type="Pfam" id="PF00582"/>
    </source>
</evidence>
<dbReference type="CDD" id="cd00293">
    <property type="entry name" value="USP-like"/>
    <property type="match status" value="1"/>
</dbReference>
<evidence type="ECO:0000256" key="1">
    <source>
        <dbReference type="ARBA" id="ARBA00008791"/>
    </source>
</evidence>
<dbReference type="PANTHER" id="PTHR31964:SF113">
    <property type="entry name" value="USPA DOMAIN-CONTAINING PROTEIN"/>
    <property type="match status" value="1"/>
</dbReference>
<dbReference type="SUPFAM" id="SSF52402">
    <property type="entry name" value="Adenine nucleotide alpha hydrolases-like"/>
    <property type="match status" value="1"/>
</dbReference>
<proteinExistence type="inferred from homology"/>
<feature type="region of interest" description="Disordered" evidence="2">
    <location>
        <begin position="1"/>
        <end position="20"/>
    </location>
</feature>
<dbReference type="STRING" id="477641.MODMU_3894"/>
<feature type="domain" description="UspA" evidence="3">
    <location>
        <begin position="25"/>
        <end position="167"/>
    </location>
</feature>
<dbReference type="Gene3D" id="3.40.50.620">
    <property type="entry name" value="HUPs"/>
    <property type="match status" value="1"/>
</dbReference>
<gene>
    <name evidence="4" type="ordered locus">MODMU_3894</name>
</gene>
<sequence length="193" mass="20666">MVHDEEESLYVDVPAAGPEASRGPRVVVAVDGSAGSKAALRFGLEDAARRGVPVVAVIAYRLPDWQGEYVGLGPVEGRRFQESLGKQYRDKAQAVVDEVVREQAGALPDVQVRAEVGAPADVLVRESHGADLLVVGSRGHGGFHTMLLGSTSIQCATHATCPVTVVHSPEARRHRLRLHRQRQEATQVAAASR</sequence>
<dbReference type="PATRIC" id="fig|477641.3.peg.3642"/>
<dbReference type="eggNOG" id="COG0589">
    <property type="taxonomic scope" value="Bacteria"/>
</dbReference>
<evidence type="ECO:0000313" key="5">
    <source>
        <dbReference type="Proteomes" id="UP000006461"/>
    </source>
</evidence>
<evidence type="ECO:0000256" key="2">
    <source>
        <dbReference type="SAM" id="MobiDB-lite"/>
    </source>
</evidence>
<reference evidence="4 5" key="1">
    <citation type="journal article" date="2012" name="J. Bacteriol.">
        <title>Genome Sequence of Radiation-Resistant Modestobacter marinus Strain BC501, a Representative Actinobacterium That Thrives on Calcareous Stone Surfaces.</title>
        <authorList>
            <person name="Normand P."/>
            <person name="Gury J."/>
            <person name="Pujic P."/>
            <person name="Chouaia B."/>
            <person name="Crotti E."/>
            <person name="Brusetti L."/>
            <person name="Daffonchio D."/>
            <person name="Vacherie B."/>
            <person name="Barbe V."/>
            <person name="Medigue C."/>
            <person name="Calteau A."/>
            <person name="Ghodhbane-Gtari F."/>
            <person name="Essoussi I."/>
            <person name="Nouioui I."/>
            <person name="Abbassi-Ghozzi I."/>
            <person name="Gtari M."/>
        </authorList>
    </citation>
    <scope>NUCLEOTIDE SEQUENCE [LARGE SCALE GENOMIC DNA]</scope>
    <source>
        <strain evidence="5">BC 501</strain>
    </source>
</reference>
<organism evidence="4 5">
    <name type="scientific">Modestobacter italicus (strain DSM 44449 / CECT 9708 / BC 501)</name>
    <dbReference type="NCBI Taxonomy" id="2732864"/>
    <lineage>
        <taxon>Bacteria</taxon>
        <taxon>Bacillati</taxon>
        <taxon>Actinomycetota</taxon>
        <taxon>Actinomycetes</taxon>
        <taxon>Geodermatophilales</taxon>
        <taxon>Geodermatophilaceae</taxon>
        <taxon>Modestobacter</taxon>
    </lineage>
</organism>
<dbReference type="InterPro" id="IPR014729">
    <property type="entry name" value="Rossmann-like_a/b/a_fold"/>
</dbReference>
<dbReference type="KEGG" id="mmar:MODMU_3894"/>
<dbReference type="Pfam" id="PF00582">
    <property type="entry name" value="Usp"/>
    <property type="match status" value="1"/>
</dbReference>
<dbReference type="PANTHER" id="PTHR31964">
    <property type="entry name" value="ADENINE NUCLEOTIDE ALPHA HYDROLASES-LIKE SUPERFAMILY PROTEIN"/>
    <property type="match status" value="1"/>
</dbReference>
<dbReference type="PRINTS" id="PR01438">
    <property type="entry name" value="UNVRSLSTRESS"/>
</dbReference>
<dbReference type="InterPro" id="IPR006015">
    <property type="entry name" value="Universal_stress_UspA"/>
</dbReference>
<name>I4F0Y4_MODI5</name>